<proteinExistence type="predicted"/>
<evidence type="ECO:0000256" key="1">
    <source>
        <dbReference type="SAM" id="MobiDB-lite"/>
    </source>
</evidence>
<evidence type="ECO:0000313" key="2">
    <source>
        <dbReference type="EMBL" id="MFC3530355.1"/>
    </source>
</evidence>
<reference evidence="3" key="1">
    <citation type="journal article" date="2019" name="Int. J. Syst. Evol. Microbiol.">
        <title>The Global Catalogue of Microorganisms (GCM) 10K type strain sequencing project: providing services to taxonomists for standard genome sequencing and annotation.</title>
        <authorList>
            <consortium name="The Broad Institute Genomics Platform"/>
            <consortium name="The Broad Institute Genome Sequencing Center for Infectious Disease"/>
            <person name="Wu L."/>
            <person name="Ma J."/>
        </authorList>
    </citation>
    <scope>NUCLEOTIDE SEQUENCE [LARGE SCALE GENOMIC DNA]</scope>
    <source>
        <strain evidence="3">KCTC 42899</strain>
    </source>
</reference>
<feature type="compositionally biased region" description="Polar residues" evidence="1">
    <location>
        <begin position="132"/>
        <end position="145"/>
    </location>
</feature>
<dbReference type="Proteomes" id="UP001595721">
    <property type="component" value="Unassembled WGS sequence"/>
</dbReference>
<comment type="caution">
    <text evidence="2">The sequence shown here is derived from an EMBL/GenBank/DDBJ whole genome shotgun (WGS) entry which is preliminary data.</text>
</comment>
<feature type="compositionally biased region" description="Basic and acidic residues" evidence="1">
    <location>
        <begin position="152"/>
        <end position="162"/>
    </location>
</feature>
<organism evidence="2 3">
    <name type="scientific">Paracoccus mangrovi</name>
    <dbReference type="NCBI Taxonomy" id="1715645"/>
    <lineage>
        <taxon>Bacteria</taxon>
        <taxon>Pseudomonadati</taxon>
        <taxon>Pseudomonadota</taxon>
        <taxon>Alphaproteobacteria</taxon>
        <taxon>Rhodobacterales</taxon>
        <taxon>Paracoccaceae</taxon>
        <taxon>Paracoccus</taxon>
    </lineage>
</organism>
<accession>A0ABV7R8L0</accession>
<feature type="region of interest" description="Disordered" evidence="1">
    <location>
        <begin position="83"/>
        <end position="217"/>
    </location>
</feature>
<name>A0ABV7R8L0_9RHOB</name>
<gene>
    <name evidence="2" type="ORF">ACFOMH_19485</name>
</gene>
<dbReference type="RefSeq" id="WP_377746549.1">
    <property type="nucleotide sequence ID" value="NZ_JBHRXJ010000023.1"/>
</dbReference>
<feature type="compositionally biased region" description="Low complexity" evidence="1">
    <location>
        <begin position="83"/>
        <end position="110"/>
    </location>
</feature>
<evidence type="ECO:0000313" key="3">
    <source>
        <dbReference type="Proteomes" id="UP001595721"/>
    </source>
</evidence>
<keyword evidence="3" id="KW-1185">Reference proteome</keyword>
<protein>
    <submittedName>
        <fullName evidence="2">Uncharacterized protein</fullName>
    </submittedName>
</protein>
<sequence length="217" mass="22323">MNLAMRAVLDLEQDNNNKTGHLVAAEHNGRWSSTFRRLNERAIYAFMTQERAKEMDAMRVMSGIFGPAAVALILVSPALAQEAPPAPAAPDAAQPEGAAPGGSAPANPHAMLPELTGGPLGSPTALHGNPVPGTSTSIPTTNPATVTPLPAREGKPVEREDTGIDGQCDPAVSLNTCPQRPEADVTQAVTTDVPGADAVAQPQTGQTVPEEESGSGN</sequence>
<dbReference type="EMBL" id="JBHRXJ010000023">
    <property type="protein sequence ID" value="MFC3530355.1"/>
    <property type="molecule type" value="Genomic_DNA"/>
</dbReference>